<dbReference type="InterPro" id="IPR036291">
    <property type="entry name" value="NAD(P)-bd_dom_sf"/>
</dbReference>
<dbReference type="InterPro" id="IPR013131">
    <property type="entry name" value="Mannitol_DH_N"/>
</dbReference>
<reference evidence="6 7" key="1">
    <citation type="journal article" date="2013" name="J. Mol. Microbiol. Biotechnol.">
        <title>Analysis of the Complete Genomes of Acholeplasma brassicae , A. palmae and A. laidlawii and Their Comparison to the Obligate Parasites from ' Candidatus Phytoplasma'.</title>
        <authorList>
            <person name="Kube M."/>
            <person name="Siewert C."/>
            <person name="Migdoll A.M."/>
            <person name="Duduk B."/>
            <person name="Holz S."/>
            <person name="Rabus R."/>
            <person name="Seemuller E."/>
            <person name="Mitrovic J."/>
            <person name="Muller I."/>
            <person name="Buttner C."/>
            <person name="Reinhardt R."/>
        </authorList>
    </citation>
    <scope>NUCLEOTIDE SEQUENCE [LARGE SCALE GENOMIC DNA]</scope>
    <source>
        <strain evidence="7">0502</strain>
    </source>
</reference>
<evidence type="ECO:0000256" key="1">
    <source>
        <dbReference type="ARBA" id="ARBA00023002"/>
    </source>
</evidence>
<comment type="catalytic activity">
    <reaction evidence="3">
        <text>D-mannitol 1-phosphate + NAD(+) = beta-D-fructose 6-phosphate + NADH + H(+)</text>
        <dbReference type="Rhea" id="RHEA:19661"/>
        <dbReference type="ChEBI" id="CHEBI:15378"/>
        <dbReference type="ChEBI" id="CHEBI:57540"/>
        <dbReference type="ChEBI" id="CHEBI:57634"/>
        <dbReference type="ChEBI" id="CHEBI:57945"/>
        <dbReference type="ChEBI" id="CHEBI:61381"/>
        <dbReference type="EC" id="1.1.1.17"/>
    </reaction>
</comment>
<dbReference type="PRINTS" id="PR00084">
    <property type="entry name" value="MTLDHDRGNASE"/>
</dbReference>
<sequence length="475" mass="54211">MERLSRTIKPAPSRPIKVVQFGEGNFLRAFIEPFIQTLNEKGLFDGNVAVVQPMPFGRVKDLEEQDGLYTLILEGLDQGEVINQNRLIDVISGFYDPFKDYEGYLNLAKDPNITTIISNTTEAGIQFLEEKVSTKITPTSFPGKLLMFLKTRYDVLGQKASLDIIPCELIDYNGKTLRSVLIELANYNGFDQAFINWMSESNRYYNTLVDRIVPGFPRENHSALEEKFGYLDHSMVKGEIFHLWVIEGPKGLNERLPFDQAGLNVYFVDDFKPYKERKVKILNGSHTAMVPVAYLSGIDTVKESVNDPLVGKFIRSYIFDEVIPTINLPKEDMDKFANSVLERYLNPFVRHELMSIALNSMSKYKSRILPTVEETLEKGSMPKCALFSLASLLVFYRGKRNDEIINIQDDQVFIDLFNDLWAIGDVTNLVKTVLSSKHFDSSWLMNEKVVHFVTSSVQDILTLGMREALKKMMEV</sequence>
<name>U4KT07_9MOLU</name>
<evidence type="ECO:0000256" key="2">
    <source>
        <dbReference type="ARBA" id="ARBA00023027"/>
    </source>
</evidence>
<evidence type="ECO:0000259" key="4">
    <source>
        <dbReference type="Pfam" id="PF01232"/>
    </source>
</evidence>
<evidence type="ECO:0000259" key="5">
    <source>
        <dbReference type="Pfam" id="PF08125"/>
    </source>
</evidence>
<dbReference type="GO" id="GO:0005829">
    <property type="term" value="C:cytosol"/>
    <property type="evidence" value="ECO:0007669"/>
    <property type="project" value="TreeGrafter"/>
</dbReference>
<dbReference type="GO" id="GO:0019698">
    <property type="term" value="P:D-galacturonate catabolic process"/>
    <property type="evidence" value="ECO:0007669"/>
    <property type="project" value="TreeGrafter"/>
</dbReference>
<dbReference type="RefSeq" id="WP_030004721.1">
    <property type="nucleotide sequence ID" value="NC_022549.1"/>
</dbReference>
<dbReference type="SUPFAM" id="SSF48179">
    <property type="entry name" value="6-phosphogluconate dehydrogenase C-terminal domain-like"/>
    <property type="match status" value="1"/>
</dbReference>
<dbReference type="InterPro" id="IPR000669">
    <property type="entry name" value="Mannitol_DH"/>
</dbReference>
<accession>U4KT07</accession>
<dbReference type="STRING" id="61635.BN85308380"/>
<dbReference type="AlphaFoldDB" id="U4KT07"/>
<proteinExistence type="predicted"/>
<dbReference type="NCBIfam" id="NF002969">
    <property type="entry name" value="PRK03643.1"/>
    <property type="match status" value="1"/>
</dbReference>
<dbReference type="Gene3D" id="3.40.50.720">
    <property type="entry name" value="NAD(P)-binding Rossmann-like Domain"/>
    <property type="match status" value="1"/>
</dbReference>
<dbReference type="Pfam" id="PF08125">
    <property type="entry name" value="Mannitol_dh_C"/>
    <property type="match status" value="1"/>
</dbReference>
<dbReference type="PANTHER" id="PTHR30524">
    <property type="entry name" value="MANNITOL-1-PHOSPHATE 5-DEHYDROGENASE"/>
    <property type="match status" value="1"/>
</dbReference>
<feature type="domain" description="Mannitol dehydrogenase N-terminal" evidence="4">
    <location>
        <begin position="17"/>
        <end position="257"/>
    </location>
</feature>
<keyword evidence="2" id="KW-0520">NAD</keyword>
<dbReference type="GO" id="GO:0009026">
    <property type="term" value="F:tagaturonate reductase activity"/>
    <property type="evidence" value="ECO:0007669"/>
    <property type="project" value="TreeGrafter"/>
</dbReference>
<dbReference type="GO" id="GO:0008926">
    <property type="term" value="F:mannitol-1-phosphate 5-dehydrogenase activity"/>
    <property type="evidence" value="ECO:0007669"/>
    <property type="project" value="UniProtKB-EC"/>
</dbReference>
<dbReference type="SUPFAM" id="SSF51735">
    <property type="entry name" value="NAD(P)-binding Rossmann-fold domains"/>
    <property type="match status" value="1"/>
</dbReference>
<evidence type="ECO:0000313" key="7">
    <source>
        <dbReference type="Proteomes" id="UP000032737"/>
    </source>
</evidence>
<dbReference type="PANTHER" id="PTHR30524:SF0">
    <property type="entry name" value="ALTRONATE OXIDOREDUCTASE-RELATED"/>
    <property type="match status" value="1"/>
</dbReference>
<protein>
    <submittedName>
        <fullName evidence="6">Altronate oxidoreductase</fullName>
    </submittedName>
</protein>
<dbReference type="EMBL" id="FO681348">
    <property type="protein sequence ID" value="CCV65859.1"/>
    <property type="molecule type" value="Genomic_DNA"/>
</dbReference>
<dbReference type="KEGG" id="abra:BN85308380"/>
<dbReference type="GO" id="GO:0019592">
    <property type="term" value="P:mannitol catabolic process"/>
    <property type="evidence" value="ECO:0007669"/>
    <property type="project" value="TreeGrafter"/>
</dbReference>
<feature type="domain" description="Mannitol dehydrogenase C-terminal" evidence="5">
    <location>
        <begin position="270"/>
        <end position="460"/>
    </location>
</feature>
<dbReference type="InterPro" id="IPR013118">
    <property type="entry name" value="Mannitol_DH_C"/>
</dbReference>
<dbReference type="InterPro" id="IPR013328">
    <property type="entry name" value="6PGD_dom2"/>
</dbReference>
<dbReference type="Pfam" id="PF01232">
    <property type="entry name" value="Mannitol_dh"/>
    <property type="match status" value="1"/>
</dbReference>
<dbReference type="InterPro" id="IPR008927">
    <property type="entry name" value="6-PGluconate_DH-like_C_sf"/>
</dbReference>
<dbReference type="Proteomes" id="UP000032737">
    <property type="component" value="Chromosome"/>
</dbReference>
<gene>
    <name evidence="6" type="primary">uxaB</name>
    <name evidence="6" type="ORF">BN85308380</name>
</gene>
<evidence type="ECO:0000313" key="6">
    <source>
        <dbReference type="EMBL" id="CCV65859.1"/>
    </source>
</evidence>
<organism evidence="6 7">
    <name type="scientific">Acholeplasma brassicae</name>
    <dbReference type="NCBI Taxonomy" id="61635"/>
    <lineage>
        <taxon>Bacteria</taxon>
        <taxon>Bacillati</taxon>
        <taxon>Mycoplasmatota</taxon>
        <taxon>Mollicutes</taxon>
        <taxon>Acholeplasmatales</taxon>
        <taxon>Acholeplasmataceae</taxon>
        <taxon>Acholeplasma</taxon>
    </lineage>
</organism>
<dbReference type="HOGENOM" id="CLU_027324_1_0_14"/>
<dbReference type="OrthoDB" id="9768714at2"/>
<keyword evidence="7" id="KW-1185">Reference proteome</keyword>
<evidence type="ECO:0000256" key="3">
    <source>
        <dbReference type="ARBA" id="ARBA00048615"/>
    </source>
</evidence>
<dbReference type="Gene3D" id="1.10.1040.10">
    <property type="entry name" value="N-(1-d-carboxylethyl)-l-norvaline Dehydrogenase, domain 2"/>
    <property type="match status" value="1"/>
</dbReference>
<keyword evidence="1" id="KW-0560">Oxidoreductase</keyword>